<accession>A0AAV5VYQ7</accession>
<dbReference type="Proteomes" id="UP001432322">
    <property type="component" value="Unassembled WGS sequence"/>
</dbReference>
<name>A0AAV5VYQ7_9BILA</name>
<comment type="caution">
    <text evidence="2">The sequence shown here is derived from an EMBL/GenBank/DDBJ whole genome shotgun (WGS) entry which is preliminary data.</text>
</comment>
<dbReference type="EMBL" id="BTSY01000004">
    <property type="protein sequence ID" value="GMT22854.1"/>
    <property type="molecule type" value="Genomic_DNA"/>
</dbReference>
<proteinExistence type="predicted"/>
<feature type="compositionally biased region" description="Polar residues" evidence="1">
    <location>
        <begin position="63"/>
        <end position="79"/>
    </location>
</feature>
<protein>
    <submittedName>
        <fullName evidence="2">Uncharacterized protein</fullName>
    </submittedName>
</protein>
<sequence>YSGAVSSQLTTCHRSSLRSFIRAHQREVKFRHHFEGYDSSHSRPPTLHNQPIDREKISEDPLITSTIESKRTNSTRGSE</sequence>
<dbReference type="AlphaFoldDB" id="A0AAV5VYQ7"/>
<reference evidence="2" key="1">
    <citation type="submission" date="2023-10" db="EMBL/GenBank/DDBJ databases">
        <title>Genome assembly of Pristionchus species.</title>
        <authorList>
            <person name="Yoshida K."/>
            <person name="Sommer R.J."/>
        </authorList>
    </citation>
    <scope>NUCLEOTIDE SEQUENCE</scope>
    <source>
        <strain evidence="2">RS5133</strain>
    </source>
</reference>
<gene>
    <name evidence="2" type="ORF">PFISCL1PPCAC_14151</name>
</gene>
<evidence type="ECO:0000256" key="1">
    <source>
        <dbReference type="SAM" id="MobiDB-lite"/>
    </source>
</evidence>
<organism evidence="2 3">
    <name type="scientific">Pristionchus fissidentatus</name>
    <dbReference type="NCBI Taxonomy" id="1538716"/>
    <lineage>
        <taxon>Eukaryota</taxon>
        <taxon>Metazoa</taxon>
        <taxon>Ecdysozoa</taxon>
        <taxon>Nematoda</taxon>
        <taxon>Chromadorea</taxon>
        <taxon>Rhabditida</taxon>
        <taxon>Rhabditina</taxon>
        <taxon>Diplogasteromorpha</taxon>
        <taxon>Diplogasteroidea</taxon>
        <taxon>Neodiplogasteridae</taxon>
        <taxon>Pristionchus</taxon>
    </lineage>
</organism>
<evidence type="ECO:0000313" key="3">
    <source>
        <dbReference type="Proteomes" id="UP001432322"/>
    </source>
</evidence>
<keyword evidence="3" id="KW-1185">Reference proteome</keyword>
<feature type="non-terminal residue" evidence="2">
    <location>
        <position position="1"/>
    </location>
</feature>
<feature type="region of interest" description="Disordered" evidence="1">
    <location>
        <begin position="34"/>
        <end position="79"/>
    </location>
</feature>
<evidence type="ECO:0000313" key="2">
    <source>
        <dbReference type="EMBL" id="GMT22854.1"/>
    </source>
</evidence>